<dbReference type="RefSeq" id="XP_008719389.1">
    <property type="nucleotide sequence ID" value="XM_008721167.1"/>
</dbReference>
<organism evidence="1 2">
    <name type="scientific">Cyphellophora europaea (strain CBS 101466)</name>
    <name type="common">Phialophora europaea</name>
    <dbReference type="NCBI Taxonomy" id="1220924"/>
    <lineage>
        <taxon>Eukaryota</taxon>
        <taxon>Fungi</taxon>
        <taxon>Dikarya</taxon>
        <taxon>Ascomycota</taxon>
        <taxon>Pezizomycotina</taxon>
        <taxon>Eurotiomycetes</taxon>
        <taxon>Chaetothyriomycetidae</taxon>
        <taxon>Chaetothyriales</taxon>
        <taxon>Cyphellophoraceae</taxon>
        <taxon>Cyphellophora</taxon>
    </lineage>
</organism>
<dbReference type="HOGENOM" id="CLU_1875355_0_0_1"/>
<sequence>MISSQTYTASNFHILTSVWTSTITNTNTSSTIDPNDACLGDAGKGNLHPTFGDGEYLDTLSIQHAQVAATHAGALPMTNIRYLPLQHVAVDDLRWFDPAKLQTIDFRAGCIDAGFYLGGDMKNVVLKTPITSSSPA</sequence>
<dbReference type="eggNOG" id="ENOG502SP1S">
    <property type="taxonomic scope" value="Eukaryota"/>
</dbReference>
<dbReference type="GeneID" id="19974178"/>
<evidence type="ECO:0000313" key="1">
    <source>
        <dbReference type="EMBL" id="ETN38800.1"/>
    </source>
</evidence>
<evidence type="ECO:0000313" key="2">
    <source>
        <dbReference type="Proteomes" id="UP000030752"/>
    </source>
</evidence>
<dbReference type="AlphaFoldDB" id="W2RR49"/>
<dbReference type="Proteomes" id="UP000030752">
    <property type="component" value="Unassembled WGS sequence"/>
</dbReference>
<gene>
    <name evidence="1" type="ORF">HMPREF1541_06839</name>
</gene>
<reference evidence="1 2" key="1">
    <citation type="submission" date="2013-03" db="EMBL/GenBank/DDBJ databases">
        <title>The Genome Sequence of Phialophora europaea CBS 101466.</title>
        <authorList>
            <consortium name="The Broad Institute Genomics Platform"/>
            <person name="Cuomo C."/>
            <person name="de Hoog S."/>
            <person name="Gorbushina A."/>
            <person name="Walker B."/>
            <person name="Young S.K."/>
            <person name="Zeng Q."/>
            <person name="Gargeya S."/>
            <person name="Fitzgerald M."/>
            <person name="Haas B."/>
            <person name="Abouelleil A."/>
            <person name="Allen A.W."/>
            <person name="Alvarado L."/>
            <person name="Arachchi H.M."/>
            <person name="Berlin A.M."/>
            <person name="Chapman S.B."/>
            <person name="Gainer-Dewar J."/>
            <person name="Goldberg J."/>
            <person name="Griggs A."/>
            <person name="Gujja S."/>
            <person name="Hansen M."/>
            <person name="Howarth C."/>
            <person name="Imamovic A."/>
            <person name="Ireland A."/>
            <person name="Larimer J."/>
            <person name="McCowan C."/>
            <person name="Murphy C."/>
            <person name="Pearson M."/>
            <person name="Poon T.W."/>
            <person name="Priest M."/>
            <person name="Roberts A."/>
            <person name="Saif S."/>
            <person name="Shea T."/>
            <person name="Sisk P."/>
            <person name="Sykes S."/>
            <person name="Wortman J."/>
            <person name="Nusbaum C."/>
            <person name="Birren B."/>
        </authorList>
    </citation>
    <scope>NUCLEOTIDE SEQUENCE [LARGE SCALE GENOMIC DNA]</scope>
    <source>
        <strain evidence="1 2">CBS 101466</strain>
    </source>
</reference>
<dbReference type="VEuPathDB" id="FungiDB:HMPREF1541_06839"/>
<proteinExistence type="predicted"/>
<accession>W2RR49</accession>
<dbReference type="OrthoDB" id="5368934at2759"/>
<dbReference type="InParanoid" id="W2RR49"/>
<name>W2RR49_CYPE1</name>
<keyword evidence="2" id="KW-1185">Reference proteome</keyword>
<dbReference type="EMBL" id="KB822722">
    <property type="protein sequence ID" value="ETN38800.1"/>
    <property type="molecule type" value="Genomic_DNA"/>
</dbReference>
<protein>
    <submittedName>
        <fullName evidence="1">Uncharacterized protein</fullName>
    </submittedName>
</protein>